<dbReference type="RefSeq" id="XP_003171142.1">
    <property type="nucleotide sequence ID" value="XM_003171094.1"/>
</dbReference>
<dbReference type="EMBL" id="DS989827">
    <property type="protein sequence ID" value="EFR04134.1"/>
    <property type="molecule type" value="Genomic_DNA"/>
</dbReference>
<gene>
    <name evidence="1" type="ORF">MGYG_07141</name>
</gene>
<dbReference type="Proteomes" id="UP000002669">
    <property type="component" value="Unassembled WGS sequence"/>
</dbReference>
<dbReference type="GeneID" id="10026391"/>
<organism evidence="2">
    <name type="scientific">Arthroderma gypseum (strain ATCC MYA-4604 / CBS 118893)</name>
    <name type="common">Microsporum gypseum</name>
    <dbReference type="NCBI Taxonomy" id="535722"/>
    <lineage>
        <taxon>Eukaryota</taxon>
        <taxon>Fungi</taxon>
        <taxon>Dikarya</taxon>
        <taxon>Ascomycota</taxon>
        <taxon>Pezizomycotina</taxon>
        <taxon>Eurotiomycetes</taxon>
        <taxon>Eurotiomycetidae</taxon>
        <taxon>Onygenales</taxon>
        <taxon>Arthrodermataceae</taxon>
        <taxon>Nannizzia</taxon>
    </lineage>
</organism>
<protein>
    <submittedName>
        <fullName evidence="1">Uncharacterized protein</fullName>
    </submittedName>
</protein>
<keyword evidence="2" id="KW-1185">Reference proteome</keyword>
<accession>E4V269</accession>
<reference evidence="2" key="1">
    <citation type="journal article" date="2012" name="MBio">
        <title>Comparative genome analysis of Trichophyton rubrum and related dermatophytes reveals candidate genes involved in infection.</title>
        <authorList>
            <person name="Martinez D.A."/>
            <person name="Oliver B.G."/>
            <person name="Graeser Y."/>
            <person name="Goldberg J.M."/>
            <person name="Li W."/>
            <person name="Martinez-Rossi N.M."/>
            <person name="Monod M."/>
            <person name="Shelest E."/>
            <person name="Barton R.C."/>
            <person name="Birch E."/>
            <person name="Brakhage A.A."/>
            <person name="Chen Z."/>
            <person name="Gurr S.J."/>
            <person name="Heiman D."/>
            <person name="Heitman J."/>
            <person name="Kosti I."/>
            <person name="Rossi A."/>
            <person name="Saif S."/>
            <person name="Samalova M."/>
            <person name="Saunders C.W."/>
            <person name="Shea T."/>
            <person name="Summerbell R.C."/>
            <person name="Xu J."/>
            <person name="Young S."/>
            <person name="Zeng Q."/>
            <person name="Birren B.W."/>
            <person name="Cuomo C.A."/>
            <person name="White T.C."/>
        </authorList>
    </citation>
    <scope>NUCLEOTIDE SEQUENCE [LARGE SCALE GENOMIC DNA]</scope>
    <source>
        <strain evidence="2">ATCC MYA-4604 / CBS 118893</strain>
    </source>
</reference>
<sequence length="75" mass="7851">MSKGEKRPDSTTGMIHTELMAAQLQLDCVRANAGDPAGVTSFRVALKSLPSMCIVVVMGTNNGVSSIQPSSLTKD</sequence>
<dbReference type="VEuPathDB" id="FungiDB:MGYG_07141"/>
<proteinExistence type="predicted"/>
<name>E4V269_ARTGP</name>
<evidence type="ECO:0000313" key="1">
    <source>
        <dbReference type="EMBL" id="EFR04134.1"/>
    </source>
</evidence>
<dbReference type="InParanoid" id="E4V269"/>
<dbReference type="AlphaFoldDB" id="E4V269"/>
<evidence type="ECO:0000313" key="2">
    <source>
        <dbReference type="Proteomes" id="UP000002669"/>
    </source>
</evidence>
<dbReference type="HOGENOM" id="CLU_2670617_0_0_1"/>